<keyword evidence="2" id="KW-0677">Repeat</keyword>
<evidence type="ECO:0000313" key="5">
    <source>
        <dbReference type="EMBL" id="VDK50024.1"/>
    </source>
</evidence>
<dbReference type="Proteomes" id="UP000267096">
    <property type="component" value="Unassembled WGS sequence"/>
</dbReference>
<keyword evidence="1" id="KW-0853">WD repeat</keyword>
<gene>
    <name evidence="5" type="ORF">ASIM_LOCUS13571</name>
</gene>
<proteinExistence type="inferred from homology"/>
<dbReference type="Pfam" id="PF21032">
    <property type="entry name" value="PROPPIN"/>
    <property type="match status" value="2"/>
</dbReference>
<sequence length="321" mass="35855">MDRTHKKDVSTIGASEELCCCTFDEDLSCFHFAVYEDVIIAEHLYSTALVLIVSRRSPRKLRVHNYEEGKEMGTYSYSNNIVAVKVNLSRVVVCLKETIHVHDIQTMEERKELACNHRGLVALSSAETSYIAYATSSTFGQVDVFDAVNLSVVLTIDAHDSPLAALTLNRSGSLLATASNKGTVIRVFSLPYGDRLFEFCRGMTRLLSETLSCIWRSSSAWTDYLSRSATNYLPTQMSDILQRETSFAYARLQFPSSFSSLALIRYCYCYCTSSHHLQLLVASVDGFLYCYSVPLDGGGCECQLIQQHDLLVQASQSATLR</sequence>
<evidence type="ECO:0000256" key="4">
    <source>
        <dbReference type="ARBA" id="ARBA00025740"/>
    </source>
</evidence>
<comment type="similarity">
    <text evidence="4">Belongs to the WD repeat PROPPIN family.</text>
</comment>
<evidence type="ECO:0000256" key="1">
    <source>
        <dbReference type="ARBA" id="ARBA00022574"/>
    </source>
</evidence>
<evidence type="ECO:0000313" key="7">
    <source>
        <dbReference type="WBParaSite" id="ASIM_0001414301-mRNA-1"/>
    </source>
</evidence>
<dbReference type="SMART" id="SM00320">
    <property type="entry name" value="WD40"/>
    <property type="match status" value="2"/>
</dbReference>
<accession>A0A0M3K021</accession>
<dbReference type="OrthoDB" id="1667587at2759"/>
<reference evidence="7" key="1">
    <citation type="submission" date="2017-02" db="UniProtKB">
        <authorList>
            <consortium name="WormBaseParasite"/>
        </authorList>
    </citation>
    <scope>IDENTIFICATION</scope>
</reference>
<dbReference type="GO" id="GO:0005737">
    <property type="term" value="C:cytoplasm"/>
    <property type="evidence" value="ECO:0007669"/>
    <property type="project" value="UniProtKB-ARBA"/>
</dbReference>
<organism evidence="7">
    <name type="scientific">Anisakis simplex</name>
    <name type="common">Herring worm</name>
    <dbReference type="NCBI Taxonomy" id="6269"/>
    <lineage>
        <taxon>Eukaryota</taxon>
        <taxon>Metazoa</taxon>
        <taxon>Ecdysozoa</taxon>
        <taxon>Nematoda</taxon>
        <taxon>Chromadorea</taxon>
        <taxon>Rhabditida</taxon>
        <taxon>Spirurina</taxon>
        <taxon>Ascaridomorpha</taxon>
        <taxon>Ascaridoidea</taxon>
        <taxon>Anisakidae</taxon>
        <taxon>Anisakis</taxon>
        <taxon>Anisakis simplex complex</taxon>
    </lineage>
</organism>
<dbReference type="WBParaSite" id="ASIM_0001414301-mRNA-1">
    <property type="protein sequence ID" value="ASIM_0001414301-mRNA-1"/>
    <property type="gene ID" value="ASIM_0001414301"/>
</dbReference>
<dbReference type="InterPro" id="IPR048720">
    <property type="entry name" value="PROPPIN"/>
</dbReference>
<keyword evidence="3" id="KW-0072">Autophagy</keyword>
<dbReference type="EMBL" id="UYRR01031432">
    <property type="protein sequence ID" value="VDK50024.1"/>
    <property type="molecule type" value="Genomic_DNA"/>
</dbReference>
<evidence type="ECO:0000256" key="2">
    <source>
        <dbReference type="ARBA" id="ARBA00022737"/>
    </source>
</evidence>
<dbReference type="SUPFAM" id="SSF50978">
    <property type="entry name" value="WD40 repeat-like"/>
    <property type="match status" value="1"/>
</dbReference>
<dbReference type="PANTHER" id="PTHR11227">
    <property type="entry name" value="WD-REPEAT PROTEIN INTERACTING WITH PHOSPHOINOSIDES WIPI -RELATED"/>
    <property type="match status" value="1"/>
</dbReference>
<evidence type="ECO:0000313" key="6">
    <source>
        <dbReference type="Proteomes" id="UP000267096"/>
    </source>
</evidence>
<dbReference type="InterPro" id="IPR001680">
    <property type="entry name" value="WD40_rpt"/>
</dbReference>
<dbReference type="AlphaFoldDB" id="A0A0M3K021"/>
<dbReference type="InterPro" id="IPR015943">
    <property type="entry name" value="WD40/YVTN_repeat-like_dom_sf"/>
</dbReference>
<dbReference type="Gene3D" id="2.130.10.10">
    <property type="entry name" value="YVTN repeat-like/Quinoprotein amine dehydrogenase"/>
    <property type="match status" value="1"/>
</dbReference>
<evidence type="ECO:0000256" key="3">
    <source>
        <dbReference type="ARBA" id="ARBA00023006"/>
    </source>
</evidence>
<protein>
    <submittedName>
        <fullName evidence="7">WD repeat domain phosphoinositide-interacting protein 1 (inferred by orthology to a human protein)</fullName>
    </submittedName>
</protein>
<reference evidence="5 6" key="2">
    <citation type="submission" date="2018-11" db="EMBL/GenBank/DDBJ databases">
        <authorList>
            <consortium name="Pathogen Informatics"/>
        </authorList>
    </citation>
    <scope>NUCLEOTIDE SEQUENCE [LARGE SCALE GENOMIC DNA]</scope>
</reference>
<name>A0A0M3K021_ANISI</name>
<dbReference type="GO" id="GO:0006914">
    <property type="term" value="P:autophagy"/>
    <property type="evidence" value="ECO:0007669"/>
    <property type="project" value="UniProtKB-KW"/>
</dbReference>
<keyword evidence="6" id="KW-1185">Reference proteome</keyword>
<dbReference type="InterPro" id="IPR036322">
    <property type="entry name" value="WD40_repeat_dom_sf"/>
</dbReference>